<dbReference type="Gene3D" id="3.40.525.10">
    <property type="entry name" value="CRAL-TRIO lipid binding domain"/>
    <property type="match status" value="1"/>
</dbReference>
<evidence type="ECO:0000313" key="2">
    <source>
        <dbReference type="EMBL" id="ROT84637.1"/>
    </source>
</evidence>
<dbReference type="AlphaFoldDB" id="A0A423U7E8"/>
<dbReference type="InterPro" id="IPR036865">
    <property type="entry name" value="CRAL-TRIO_dom_sf"/>
</dbReference>
<dbReference type="PRINTS" id="PR00180">
    <property type="entry name" value="CRETINALDHBP"/>
</dbReference>
<protein>
    <recommendedName>
        <fullName evidence="1">CRAL-TRIO domain-containing protein</fullName>
    </recommendedName>
</protein>
<dbReference type="GO" id="GO:0016020">
    <property type="term" value="C:membrane"/>
    <property type="evidence" value="ECO:0007669"/>
    <property type="project" value="TreeGrafter"/>
</dbReference>
<dbReference type="Gene3D" id="1.10.8.20">
    <property type="entry name" value="N-terminal domain of phosphatidylinositol transfer protein sec14p"/>
    <property type="match status" value="1"/>
</dbReference>
<dbReference type="OrthoDB" id="6682367at2759"/>
<dbReference type="SMART" id="SM01100">
    <property type="entry name" value="CRAL_TRIO_N"/>
    <property type="match status" value="1"/>
</dbReference>
<keyword evidence="3" id="KW-1185">Reference proteome</keyword>
<name>A0A423U7E8_PENVA</name>
<proteinExistence type="predicted"/>
<dbReference type="CDD" id="cd00170">
    <property type="entry name" value="SEC14"/>
    <property type="match status" value="1"/>
</dbReference>
<dbReference type="SUPFAM" id="SSF46938">
    <property type="entry name" value="CRAL/TRIO N-terminal domain"/>
    <property type="match status" value="1"/>
</dbReference>
<dbReference type="SUPFAM" id="SSF52087">
    <property type="entry name" value="CRAL/TRIO domain"/>
    <property type="match status" value="1"/>
</dbReference>
<dbReference type="InterPro" id="IPR036273">
    <property type="entry name" value="CRAL/TRIO_N_dom_sf"/>
</dbReference>
<dbReference type="Proteomes" id="UP000283509">
    <property type="component" value="Unassembled WGS sequence"/>
</dbReference>
<organism evidence="2 3">
    <name type="scientific">Penaeus vannamei</name>
    <name type="common">Whiteleg shrimp</name>
    <name type="synonym">Litopenaeus vannamei</name>
    <dbReference type="NCBI Taxonomy" id="6689"/>
    <lineage>
        <taxon>Eukaryota</taxon>
        <taxon>Metazoa</taxon>
        <taxon>Ecdysozoa</taxon>
        <taxon>Arthropoda</taxon>
        <taxon>Crustacea</taxon>
        <taxon>Multicrustacea</taxon>
        <taxon>Malacostraca</taxon>
        <taxon>Eumalacostraca</taxon>
        <taxon>Eucarida</taxon>
        <taxon>Decapoda</taxon>
        <taxon>Dendrobranchiata</taxon>
        <taxon>Penaeoidea</taxon>
        <taxon>Penaeidae</taxon>
        <taxon>Penaeus</taxon>
    </lineage>
</organism>
<reference evidence="2 3" key="1">
    <citation type="submission" date="2018-04" db="EMBL/GenBank/DDBJ databases">
        <authorList>
            <person name="Zhang X."/>
            <person name="Yuan J."/>
            <person name="Li F."/>
            <person name="Xiang J."/>
        </authorList>
    </citation>
    <scope>NUCLEOTIDE SEQUENCE [LARGE SCALE GENOMIC DNA]</scope>
    <source>
        <tissue evidence="2">Muscle</tissue>
    </source>
</reference>
<dbReference type="PANTHER" id="PTHR10174">
    <property type="entry name" value="ALPHA-TOCOPHEROL TRANSFER PROTEIN-RELATED"/>
    <property type="match status" value="1"/>
</dbReference>
<comment type="caution">
    <text evidence="2">The sequence shown here is derived from an EMBL/GenBank/DDBJ whole genome shotgun (WGS) entry which is preliminary data.</text>
</comment>
<accession>A0A423U7E8</accession>
<dbReference type="Pfam" id="PF00650">
    <property type="entry name" value="CRAL_TRIO"/>
    <property type="match status" value="1"/>
</dbReference>
<dbReference type="EMBL" id="QCYY01000517">
    <property type="protein sequence ID" value="ROT84637.1"/>
    <property type="molecule type" value="Genomic_DNA"/>
</dbReference>
<dbReference type="Gene3D" id="1.20.5.1200">
    <property type="entry name" value="Alpha-tocopherol transfer"/>
    <property type="match status" value="1"/>
</dbReference>
<dbReference type="PANTHER" id="PTHR10174:SF224">
    <property type="entry name" value="RETINOL-BINDING PROTEIN PINTA"/>
    <property type="match status" value="1"/>
</dbReference>
<dbReference type="SMART" id="SM00516">
    <property type="entry name" value="SEC14"/>
    <property type="match status" value="1"/>
</dbReference>
<reference evidence="2 3" key="2">
    <citation type="submission" date="2019-01" db="EMBL/GenBank/DDBJ databases">
        <title>The decoding of complex shrimp genome reveals the adaptation for benthos swimmer, frequently molting mechanism and breeding impact on genome.</title>
        <authorList>
            <person name="Sun Y."/>
            <person name="Gao Y."/>
            <person name="Yu Y."/>
        </authorList>
    </citation>
    <scope>NUCLEOTIDE SEQUENCE [LARGE SCALE GENOMIC DNA]</scope>
    <source>
        <tissue evidence="2">Muscle</tissue>
    </source>
</reference>
<dbReference type="PROSITE" id="PS50191">
    <property type="entry name" value="CRAL_TRIO"/>
    <property type="match status" value="1"/>
</dbReference>
<dbReference type="InterPro" id="IPR001251">
    <property type="entry name" value="CRAL-TRIO_dom"/>
</dbReference>
<feature type="domain" description="CRAL-TRIO" evidence="1">
    <location>
        <begin position="133"/>
        <end position="263"/>
    </location>
</feature>
<gene>
    <name evidence="2" type="ORF">C7M84_022180</name>
</gene>
<sequence length="393" mass="45338">MQPPPPPSTPPPPHHANSMHYAGCCMHETGTGHHTDSMGGEYVCTLSEELIQRAKDELGEDPARRAQDIEHIRDWLKHQPHIRARTDDWTILRFLRGCKFSLEKTKEKLDMFYTCKSLCPEWYTNRDPQDKKMREILEMGVMLPLPGYDHQGRKVVFGRWGIYDPNKVSMDEVMKLGSLIFDVLLDEDEQATITGVVMAGDCTGLTLAHAMAYTPAMAKKSMVLWQDGYPMRPKGLNYIHTPAAFDTVFSIFKSFMKEKMKKREIPKEILPVEYGGTNGTIEEIKNFYWSIFFQEFARPLLPLSSRERPVLRRTDYWIQRVDLAPGGREVRRGRVEAPREGQDVRRPLRDRGLLQEAQRGLKDGLARSVSGMEVFWRLGSSRDAWREEDFAFD</sequence>
<evidence type="ECO:0000313" key="3">
    <source>
        <dbReference type="Proteomes" id="UP000283509"/>
    </source>
</evidence>
<dbReference type="InterPro" id="IPR011074">
    <property type="entry name" value="CRAL/TRIO_N_dom"/>
</dbReference>
<evidence type="ECO:0000259" key="1">
    <source>
        <dbReference type="PROSITE" id="PS50191"/>
    </source>
</evidence>
<dbReference type="GO" id="GO:1902936">
    <property type="term" value="F:phosphatidylinositol bisphosphate binding"/>
    <property type="evidence" value="ECO:0007669"/>
    <property type="project" value="TreeGrafter"/>
</dbReference>